<dbReference type="Pfam" id="PF00652">
    <property type="entry name" value="Ricin_B_lectin"/>
    <property type="match status" value="1"/>
</dbReference>
<protein>
    <submittedName>
        <fullName evidence="7">Uncharacterized protein LOC109469489</fullName>
    </submittedName>
</protein>
<sequence length="842" mass="94830">MSAQTTFWQKGAGVVLFFGFLATCVYYYKTDRLQSSTEPFHDPRIFYDKNGGLRQFDGFPQKLLLDGYDLNKKPAFHVSHGRNESASKSLIENDRNIFENVTQKTNSNEKFTHDFSTPISHKKHVSSSQDFSDSKKSFRNEKSTQLPVQTEKPPETPEQSIVEIAGLPTVYDPTEFPEHIVVRLNATFEGAISTASPHVVQNVPKATERPRTTSVNKIEVNHTDETNSNHLFDVLTSASRSTLELLSPGPIYHLGDSLHVRIQARDWLNRPKSRGGDYFKAKIFNPSLLASSAGRVTGHDDGTYTVSFWLSWSGEARVEVTLIHPAEAIDVLKRIRPIPRKRVYACGFRDGNHTAQTKCFPSPDPDPANKECDFSSAHADAGWYCGRPGDIPCDKVVGCGGLALRDHGYLGISEEDVRLFNESYIDQVVGGSLSVNVTANNVPCVIRHSGGKCLHVKTYPGEQQPINKLVLKDCGNRQRQLFVHWPDGRLMHAVSKKCLVLDTKGEIREGTEITLGDCDEKSLHVPHTRFRTLQDTSTGMCLHPYGGSDNPDEDTHIVIFSGCEEGRLMFEYMEDPSTLPKCAPSAGIVRPDSDGFFLHDKWYSRYCNARRFPDVDSISKCLAGESLFIHGDSTARQWFEHLHGKLGLSTIRLAPDLDSCRLGPCAAHNNITDFHMHFQFHNFPVHGNPFKVHNMEYIVDALDRLQGGSTVTFVINIWAHFTPEPVDVYRRRILAVRDAILRLHQRSQETLVVVKSANMALSSFPPSRRPISPNLYLQADDYYSEDFNNIMRDIFAETNAVFLDVWEMTSCFHAPHDIHPTWDLVHEEVSLLLAYICPDRTL</sequence>
<evidence type="ECO:0000256" key="3">
    <source>
        <dbReference type="SAM" id="Phobius"/>
    </source>
</evidence>
<comment type="similarity">
    <text evidence="1">Belongs to the NXPE family.</text>
</comment>
<dbReference type="InterPro" id="IPR013783">
    <property type="entry name" value="Ig-like_fold"/>
</dbReference>
<dbReference type="InterPro" id="IPR026845">
    <property type="entry name" value="NXPH/NXPE"/>
</dbReference>
<evidence type="ECO:0000259" key="4">
    <source>
        <dbReference type="Pfam" id="PF00652"/>
    </source>
</evidence>
<dbReference type="KEGG" id="bbel:109469489"/>
<evidence type="ECO:0000313" key="7">
    <source>
        <dbReference type="RefSeq" id="XP_019623570.1"/>
    </source>
</evidence>
<dbReference type="InterPro" id="IPR035992">
    <property type="entry name" value="Ricin_B-like_lectins"/>
</dbReference>
<dbReference type="GeneID" id="109469489"/>
<keyword evidence="3" id="KW-0472">Membrane</keyword>
<dbReference type="Pfam" id="PF06312">
    <property type="entry name" value="Neurexophilin"/>
    <property type="match status" value="1"/>
</dbReference>
<dbReference type="SUPFAM" id="SSF50370">
    <property type="entry name" value="Ricin B-like lectins"/>
    <property type="match status" value="1"/>
</dbReference>
<feature type="domain" description="Ricin B lectin" evidence="4">
    <location>
        <begin position="447"/>
        <end position="552"/>
    </location>
</feature>
<dbReference type="InterPro" id="IPR057106">
    <property type="entry name" value="NXPE4_C"/>
</dbReference>
<keyword evidence="6" id="KW-1185">Reference proteome</keyword>
<dbReference type="Gene3D" id="2.80.10.50">
    <property type="match status" value="1"/>
</dbReference>
<evidence type="ECO:0000313" key="6">
    <source>
        <dbReference type="Proteomes" id="UP000515135"/>
    </source>
</evidence>
<feature type="transmembrane region" description="Helical" evidence="3">
    <location>
        <begin position="12"/>
        <end position="28"/>
    </location>
</feature>
<evidence type="ECO:0000259" key="5">
    <source>
        <dbReference type="Pfam" id="PF24536"/>
    </source>
</evidence>
<dbReference type="PANTHER" id="PTHR16165">
    <property type="entry name" value="NXPE FAMILY MEMBER"/>
    <property type="match status" value="1"/>
</dbReference>
<proteinExistence type="inferred from homology"/>
<evidence type="ECO:0000256" key="2">
    <source>
        <dbReference type="SAM" id="MobiDB-lite"/>
    </source>
</evidence>
<name>A0A6P4Y3K4_BRABE</name>
<keyword evidence="3" id="KW-0812">Transmembrane</keyword>
<dbReference type="PANTHER" id="PTHR16165:SF5">
    <property type="entry name" value="NXPE FAMILY MEMBER 3"/>
    <property type="match status" value="1"/>
</dbReference>
<organism evidence="6 7">
    <name type="scientific">Branchiostoma belcheri</name>
    <name type="common">Amphioxus</name>
    <dbReference type="NCBI Taxonomy" id="7741"/>
    <lineage>
        <taxon>Eukaryota</taxon>
        <taxon>Metazoa</taxon>
        <taxon>Chordata</taxon>
        <taxon>Cephalochordata</taxon>
        <taxon>Leptocardii</taxon>
        <taxon>Amphioxiformes</taxon>
        <taxon>Branchiostomatidae</taxon>
        <taxon>Branchiostoma</taxon>
    </lineage>
</organism>
<feature type="domain" description="NXPE C-terminal" evidence="5">
    <location>
        <begin position="602"/>
        <end position="837"/>
    </location>
</feature>
<accession>A0A6P4Y3K4</accession>
<dbReference type="Proteomes" id="UP000515135">
    <property type="component" value="Unplaced"/>
</dbReference>
<feature type="compositionally biased region" description="Polar residues" evidence="2">
    <location>
        <begin position="109"/>
        <end position="119"/>
    </location>
</feature>
<dbReference type="AlphaFoldDB" id="A0A6P4Y3K4"/>
<dbReference type="RefSeq" id="XP_019623570.1">
    <property type="nucleotide sequence ID" value="XM_019768011.1"/>
</dbReference>
<dbReference type="InterPro" id="IPR014756">
    <property type="entry name" value="Ig_E-set"/>
</dbReference>
<dbReference type="InterPro" id="IPR000772">
    <property type="entry name" value="Ricin_B_lectin"/>
</dbReference>
<feature type="compositionally biased region" description="Basic and acidic residues" evidence="2">
    <location>
        <begin position="132"/>
        <end position="142"/>
    </location>
</feature>
<evidence type="ECO:0000256" key="1">
    <source>
        <dbReference type="ARBA" id="ARBA00005431"/>
    </source>
</evidence>
<feature type="region of interest" description="Disordered" evidence="2">
    <location>
        <begin position="109"/>
        <end position="159"/>
    </location>
</feature>
<dbReference type="Pfam" id="PF24536">
    <property type="entry name" value="NXPE4_C"/>
    <property type="match status" value="1"/>
</dbReference>
<keyword evidence="3" id="KW-1133">Transmembrane helix</keyword>
<dbReference type="OrthoDB" id="5950832at2759"/>
<dbReference type="Gene3D" id="2.60.40.10">
    <property type="entry name" value="Immunoglobulins"/>
    <property type="match status" value="1"/>
</dbReference>
<dbReference type="SUPFAM" id="SSF81296">
    <property type="entry name" value="E set domains"/>
    <property type="match status" value="1"/>
</dbReference>
<gene>
    <name evidence="7" type="primary">LOC109469489</name>
</gene>
<reference evidence="7" key="1">
    <citation type="submission" date="2025-08" db="UniProtKB">
        <authorList>
            <consortium name="RefSeq"/>
        </authorList>
    </citation>
    <scope>IDENTIFICATION</scope>
    <source>
        <tissue evidence="7">Gonad</tissue>
    </source>
</reference>